<dbReference type="Pfam" id="PF07893">
    <property type="entry name" value="DUF1668"/>
    <property type="match status" value="1"/>
</dbReference>
<proteinExistence type="predicted"/>
<dbReference type="Gramene" id="TraesCAD_scaffold_027122_01G000100.1">
    <property type="protein sequence ID" value="TraesCAD_scaffold_027122_01G000100.1"/>
    <property type="gene ID" value="TraesCAD_scaffold_027122_01G000100"/>
</dbReference>
<evidence type="ECO:0000313" key="1">
    <source>
        <dbReference type="EnsemblPlants" id="TraesCS5D02G397900.1.cds1"/>
    </source>
</evidence>
<dbReference type="Gramene" id="TraesRN5D0100932400.1">
    <property type="protein sequence ID" value="TraesRN5D0100932400.1"/>
    <property type="gene ID" value="TraesRN5D0100932400"/>
</dbReference>
<dbReference type="InterPro" id="IPR012871">
    <property type="entry name" value="DUF1668_ORYSA"/>
</dbReference>
<reference evidence="1" key="1">
    <citation type="submission" date="2018-08" db="EMBL/GenBank/DDBJ databases">
        <authorList>
            <person name="Rossello M."/>
        </authorList>
    </citation>
    <scope>NUCLEOTIDE SEQUENCE [LARGE SCALE GENOMIC DNA]</scope>
    <source>
        <strain evidence="1">cv. Chinese Spring</strain>
    </source>
</reference>
<keyword evidence="2" id="KW-1185">Reference proteome</keyword>
<dbReference type="Gramene" id="TraesCLE_scaffold_025607_01G000100.1">
    <property type="protein sequence ID" value="TraesCLE_scaffold_025607_01G000100.1"/>
    <property type="gene ID" value="TraesCLE_scaffold_025607_01G000100"/>
</dbReference>
<reference evidence="1" key="2">
    <citation type="submission" date="2018-10" db="UniProtKB">
        <authorList>
            <consortium name="EnsemblPlants"/>
        </authorList>
    </citation>
    <scope>IDENTIFICATION</scope>
</reference>
<dbReference type="AlphaFoldDB" id="A0A3B6MZA4"/>
<dbReference type="Gramene" id="TraesWEE_scaffold_011916_01G000200.1">
    <property type="protein sequence ID" value="TraesWEE_scaffold_011916_01G000200.1"/>
    <property type="gene ID" value="TraesWEE_scaffold_011916_01G000200"/>
</dbReference>
<dbReference type="Gramene" id="TraesCS5D03G0887900.1">
    <property type="protein sequence ID" value="TraesCS5D03G0887900.1.CDS1"/>
    <property type="gene ID" value="TraesCS5D03G0887900"/>
</dbReference>
<dbReference type="EnsemblPlants" id="TraesCS5D02G397900.1">
    <property type="protein sequence ID" value="TraesCS5D02G397900.1.cds1"/>
    <property type="gene ID" value="TraesCS5D02G397900"/>
</dbReference>
<evidence type="ECO:0000313" key="2">
    <source>
        <dbReference type="Proteomes" id="UP000019116"/>
    </source>
</evidence>
<dbReference type="Gramene" id="TraesPARA_EIv1.0_1853960.1">
    <property type="protein sequence ID" value="TraesPARA_EIv1.0_1853960.1.CDS1"/>
    <property type="gene ID" value="TraesPARA_EIv1.0_1853960"/>
</dbReference>
<name>A0A3B6MZA4_WHEAT</name>
<protein>
    <submittedName>
        <fullName evidence="1">Uncharacterized protein</fullName>
    </submittedName>
</protein>
<sequence length="278" mass="31110">MTQASDPADRDDEDRGSTLYVMDLSSDARIHDRFQVLACHQGDGWRWHALPAPPFVSSYPYSYGSTTCYTVVDSSTICISSMKGDLGTYAFDTARHVWRQVGKWALPWCGKAEYVPELKLWLGLSLPAGSPPLGHLLPVCSPHFPRLCALDLSAMDAAEQPPTPQGTWDYLDLPEDDKRRMIAELHLVNLGSGMFCVATVLRDLVRLPRVCDPWTNDEDGSPCTSNEDDMMDLLGDEIVILTGVKVERCCNDGEAPLRIIKHKSRRYDLKEYTMKSVL</sequence>
<dbReference type="Gramene" id="TraesROB_scaffold_019944_01G000300.1">
    <property type="protein sequence ID" value="TraesROB_scaffold_019944_01G000300.1"/>
    <property type="gene ID" value="TraesROB_scaffold_019944_01G000300"/>
</dbReference>
<dbReference type="Proteomes" id="UP000019116">
    <property type="component" value="Chromosome 5D"/>
</dbReference>
<accession>A0A3B6MZA4</accession>
<dbReference type="OrthoDB" id="591320at2759"/>
<dbReference type="Gramene" id="TraesCS5D02G397900.1">
    <property type="protein sequence ID" value="TraesCS5D02G397900.1.cds1"/>
    <property type="gene ID" value="TraesCS5D02G397900"/>
</dbReference>
<dbReference type="PANTHER" id="PTHR33085">
    <property type="entry name" value="OS12G0113100 PROTEIN-RELATED"/>
    <property type="match status" value="1"/>
</dbReference>
<organism evidence="1">
    <name type="scientific">Triticum aestivum</name>
    <name type="common">Wheat</name>
    <dbReference type="NCBI Taxonomy" id="4565"/>
    <lineage>
        <taxon>Eukaryota</taxon>
        <taxon>Viridiplantae</taxon>
        <taxon>Streptophyta</taxon>
        <taxon>Embryophyta</taxon>
        <taxon>Tracheophyta</taxon>
        <taxon>Spermatophyta</taxon>
        <taxon>Magnoliopsida</taxon>
        <taxon>Liliopsida</taxon>
        <taxon>Poales</taxon>
        <taxon>Poaceae</taxon>
        <taxon>BOP clade</taxon>
        <taxon>Pooideae</taxon>
        <taxon>Triticodae</taxon>
        <taxon>Triticeae</taxon>
        <taxon>Triticinae</taxon>
        <taxon>Triticum</taxon>
    </lineage>
</organism>
<dbReference type="STRING" id="4565.A0A3B6MZA4"/>
<dbReference type="PANTHER" id="PTHR33085:SF125">
    <property type="entry name" value="EXPRESSED PROTEIN"/>
    <property type="match status" value="1"/>
</dbReference>